<evidence type="ECO:0000256" key="1">
    <source>
        <dbReference type="SAM" id="Phobius"/>
    </source>
</evidence>
<dbReference type="Proteomes" id="UP000178744">
    <property type="component" value="Unassembled WGS sequence"/>
</dbReference>
<dbReference type="EMBL" id="MHIY01000001">
    <property type="protein sequence ID" value="OGY60391.1"/>
    <property type="molecule type" value="Genomic_DNA"/>
</dbReference>
<proteinExistence type="predicted"/>
<evidence type="ECO:0008006" key="4">
    <source>
        <dbReference type="Google" id="ProtNLM"/>
    </source>
</evidence>
<keyword evidence="1" id="KW-0472">Membrane</keyword>
<gene>
    <name evidence="2" type="ORF">A3B23_01775</name>
</gene>
<name>A0A1G1Z6Y7_9BACT</name>
<protein>
    <recommendedName>
        <fullName evidence="4">TrbC/VIRB2 family protein</fullName>
    </recommendedName>
</protein>
<dbReference type="InterPro" id="IPR043993">
    <property type="entry name" value="T4SS_pilin"/>
</dbReference>
<accession>A0A1G1Z6Y7</accession>
<feature type="transmembrane region" description="Helical" evidence="1">
    <location>
        <begin position="67"/>
        <end position="85"/>
    </location>
</feature>
<evidence type="ECO:0000313" key="3">
    <source>
        <dbReference type="Proteomes" id="UP000178744"/>
    </source>
</evidence>
<evidence type="ECO:0000313" key="2">
    <source>
        <dbReference type="EMBL" id="OGY60391.1"/>
    </source>
</evidence>
<reference evidence="2 3" key="1">
    <citation type="journal article" date="2016" name="Nat. Commun.">
        <title>Thousands of microbial genomes shed light on interconnected biogeochemical processes in an aquifer system.</title>
        <authorList>
            <person name="Anantharaman K."/>
            <person name="Brown C.T."/>
            <person name="Hug L.A."/>
            <person name="Sharon I."/>
            <person name="Castelle C.J."/>
            <person name="Probst A.J."/>
            <person name="Thomas B.C."/>
            <person name="Singh A."/>
            <person name="Wilkins M.J."/>
            <person name="Karaoz U."/>
            <person name="Brodie E.L."/>
            <person name="Williams K.H."/>
            <person name="Hubbard S.S."/>
            <person name="Banfield J.F."/>
        </authorList>
    </citation>
    <scope>NUCLEOTIDE SEQUENCE [LARGE SCALE GENOMIC DNA]</scope>
</reference>
<dbReference type="Pfam" id="PF18895">
    <property type="entry name" value="T4SS_pilin"/>
    <property type="match status" value="1"/>
</dbReference>
<keyword evidence="1" id="KW-0812">Transmembrane</keyword>
<sequence>MQGAFAIVPACPAAGCGKAEFLILIKNLIDFGIKISVIAVGFAVAYGGFLVLTSGGSEDKVSRGHQAITAAVIGITIVLSAWLIVNTLIEFFTNCTGQWNVFGNFKCSQ</sequence>
<dbReference type="AlphaFoldDB" id="A0A1G1Z6Y7"/>
<dbReference type="STRING" id="1797690.A3B23_01775"/>
<feature type="transmembrane region" description="Helical" evidence="1">
    <location>
        <begin position="35"/>
        <end position="55"/>
    </location>
</feature>
<comment type="caution">
    <text evidence="2">The sequence shown here is derived from an EMBL/GenBank/DDBJ whole genome shotgun (WGS) entry which is preliminary data.</text>
</comment>
<organism evidence="2 3">
    <name type="scientific">Candidatus Colwellbacteria bacterium RIFCSPLOWO2_01_FULL_48_10</name>
    <dbReference type="NCBI Taxonomy" id="1797690"/>
    <lineage>
        <taxon>Bacteria</taxon>
        <taxon>Candidatus Colwelliibacteriota</taxon>
    </lineage>
</organism>
<keyword evidence="1" id="KW-1133">Transmembrane helix</keyword>